<dbReference type="Gene3D" id="1.10.3370.10">
    <property type="entry name" value="SecY subunit domain"/>
    <property type="match status" value="1"/>
</dbReference>
<keyword evidence="5 11" id="KW-0653">Protein transport</keyword>
<dbReference type="EMBL" id="KC509524">
    <property type="protein sequence ID" value="AGH28919.1"/>
    <property type="molecule type" value="Genomic_DNA"/>
</dbReference>
<keyword evidence="8 11" id="KW-0472">Membrane</keyword>
<dbReference type="Pfam" id="PF00344">
    <property type="entry name" value="SecY"/>
    <property type="match status" value="1"/>
</dbReference>
<dbReference type="InterPro" id="IPR026593">
    <property type="entry name" value="SecY"/>
</dbReference>
<proteinExistence type="inferred from homology"/>
<dbReference type="PANTHER" id="PTHR10906">
    <property type="entry name" value="SECY/SEC61-ALPHA FAMILY MEMBER"/>
    <property type="match status" value="1"/>
</dbReference>
<dbReference type="PRINTS" id="PR00303">
    <property type="entry name" value="SECYTRNLCASE"/>
</dbReference>
<keyword evidence="3 11" id="KW-0813">Transport</keyword>
<feature type="transmembrane region" description="Helical" evidence="11">
    <location>
        <begin position="267"/>
        <end position="294"/>
    </location>
</feature>
<gene>
    <name evidence="11 14" type="primary">secY</name>
</gene>
<feature type="transmembrane region" description="Helical" evidence="11">
    <location>
        <begin position="14"/>
        <end position="36"/>
    </location>
</feature>
<keyword evidence="11" id="KW-0793">Thylakoid</keyword>
<reference evidence="14" key="1">
    <citation type="journal article" date="2014" name="Genome Biol. Evol.">
        <title>Serial gene losses and foreign DNA underlie size and sequence variation in the plastid genomes of diatoms.</title>
        <authorList>
            <person name="Ruck E.C."/>
            <person name="Nakov T."/>
            <person name="Jansen R.K."/>
            <person name="Theriot E.C."/>
            <person name="Alverson A.J."/>
        </authorList>
    </citation>
    <scope>NUCLEOTIDE SEQUENCE</scope>
    <source>
        <strain evidence="14">Ccmp1856</strain>
    </source>
</reference>
<evidence type="ECO:0000256" key="7">
    <source>
        <dbReference type="ARBA" id="ARBA00023010"/>
    </source>
</evidence>
<evidence type="ECO:0000256" key="4">
    <source>
        <dbReference type="ARBA" id="ARBA00022692"/>
    </source>
</evidence>
<dbReference type="GO" id="GO:0009535">
    <property type="term" value="C:chloroplast thylakoid membrane"/>
    <property type="evidence" value="ECO:0007669"/>
    <property type="project" value="UniProtKB-SubCell"/>
</dbReference>
<feature type="transmembrane region" description="Helical" evidence="11">
    <location>
        <begin position="358"/>
        <end position="376"/>
    </location>
</feature>
<dbReference type="GO" id="GO:0065002">
    <property type="term" value="P:intracellular protein transmembrane transport"/>
    <property type="evidence" value="ECO:0007669"/>
    <property type="project" value="UniProtKB-UniRule"/>
</dbReference>
<protein>
    <recommendedName>
        <fullName evidence="9 11">Protein translocase subunit SecY</fullName>
    </recommendedName>
</protein>
<evidence type="ECO:0000256" key="2">
    <source>
        <dbReference type="ARBA" id="ARBA00005751"/>
    </source>
</evidence>
<evidence type="ECO:0000256" key="11">
    <source>
        <dbReference type="HAMAP-Rule" id="MF_01465"/>
    </source>
</evidence>
<name>A0A023HBD3_9STRA</name>
<evidence type="ECO:0000256" key="5">
    <source>
        <dbReference type="ARBA" id="ARBA00022927"/>
    </source>
</evidence>
<dbReference type="NCBIfam" id="TIGR00967">
    <property type="entry name" value="3a0501s007"/>
    <property type="match status" value="1"/>
</dbReference>
<geneLocation type="chloroplast" evidence="14"/>
<evidence type="ECO:0000256" key="8">
    <source>
        <dbReference type="ARBA" id="ARBA00023136"/>
    </source>
</evidence>
<comment type="similarity">
    <text evidence="2 11 13">Belongs to the SecY/SEC61-alpha family.</text>
</comment>
<evidence type="ECO:0000256" key="1">
    <source>
        <dbReference type="ARBA" id="ARBA00004141"/>
    </source>
</evidence>
<evidence type="ECO:0000256" key="10">
    <source>
        <dbReference type="ARBA" id="ARBA00055151"/>
    </source>
</evidence>
<evidence type="ECO:0000256" key="12">
    <source>
        <dbReference type="RuleBase" id="RU003484"/>
    </source>
</evidence>
<feature type="transmembrane region" description="Helical" evidence="11">
    <location>
        <begin position="169"/>
        <end position="189"/>
    </location>
</feature>
<comment type="subunit">
    <text evidence="11">Component of the plastid Sec protein translocase complex, which is composed of at least SecY and SecE.</text>
</comment>
<keyword evidence="14" id="KW-0150">Chloroplast</keyword>
<feature type="transmembrane region" description="Helical" evidence="11">
    <location>
        <begin position="300"/>
        <end position="322"/>
    </location>
</feature>
<keyword evidence="4 11" id="KW-0812">Transmembrane</keyword>
<dbReference type="HAMAP" id="MF_01465">
    <property type="entry name" value="SecY"/>
    <property type="match status" value="1"/>
</dbReference>
<dbReference type="SUPFAM" id="SSF103491">
    <property type="entry name" value="Preprotein translocase SecY subunit"/>
    <property type="match status" value="1"/>
</dbReference>
<dbReference type="GeneID" id="19740453"/>
<feature type="transmembrane region" description="Helical" evidence="11">
    <location>
        <begin position="65"/>
        <end position="92"/>
    </location>
</feature>
<dbReference type="InterPro" id="IPR023201">
    <property type="entry name" value="SecY_dom_sf"/>
</dbReference>
<feature type="transmembrane region" description="Helical" evidence="11">
    <location>
        <begin position="113"/>
        <end position="132"/>
    </location>
</feature>
<evidence type="ECO:0000256" key="6">
    <source>
        <dbReference type="ARBA" id="ARBA00022989"/>
    </source>
</evidence>
<organism evidence="14">
    <name type="scientific">Leptocylindrus danicus</name>
    <dbReference type="NCBI Taxonomy" id="163516"/>
    <lineage>
        <taxon>Eukaryota</taxon>
        <taxon>Sar</taxon>
        <taxon>Stramenopiles</taxon>
        <taxon>Ochrophyta</taxon>
        <taxon>Bacillariophyta</taxon>
        <taxon>Coscinodiscophyceae</taxon>
        <taxon>Chaetocerotophycidae</taxon>
        <taxon>Leptocylindrales</taxon>
        <taxon>Leptocylindraceae</taxon>
        <taxon>Leptocylindrus</taxon>
    </lineage>
</organism>
<keyword evidence="7 11" id="KW-0811">Translocation</keyword>
<evidence type="ECO:0000256" key="13">
    <source>
        <dbReference type="RuleBase" id="RU004349"/>
    </source>
</evidence>
<dbReference type="PIRSF" id="PIRSF004557">
    <property type="entry name" value="SecY"/>
    <property type="match status" value="1"/>
</dbReference>
<feature type="transmembrane region" description="Helical" evidence="11">
    <location>
        <begin position="144"/>
        <end position="162"/>
    </location>
</feature>
<keyword evidence="6 11" id="KW-1133">Transmembrane helix</keyword>
<comment type="function">
    <text evidence="10 11">The central subunit of the protein translocation channel SecYE. Consists of two halves formed by TMs 1-5 and 6-10. These two domains form a lateral gate at the front which open onto the bilayer between TMs 2 and 7, and are clamped together by SecE at the back. The channel is closed by both a pore ring composed of hydrophobic SecY resides and a short helix (helix 2A) on the extracellular side of the membrane which forms a plug.</text>
</comment>
<dbReference type="GO" id="GO:0006605">
    <property type="term" value="P:protein targeting"/>
    <property type="evidence" value="ECO:0007669"/>
    <property type="project" value="UniProtKB-UniRule"/>
</dbReference>
<dbReference type="InterPro" id="IPR030659">
    <property type="entry name" value="SecY_CS"/>
</dbReference>
<accession>A0A023HBD3</accession>
<comment type="caution">
    <text evidence="11">Lacks conserved residue(s) required for the propagation of feature annotation.</text>
</comment>
<dbReference type="AlphaFoldDB" id="A0A023HBD3"/>
<sequence>MRTERQRNAGNNVLLKRILVSLALLAFVRIGTFLPIPGIEQSYITYYIQNNSIARFVNTFSNDNVFVIGLFTLNIFPYINASILMQILVSVIPDLKRLQKEEGSPGRRKINQITRFICLGWSIIQSASIALFLKRILFNWNLQLAFEIVITLTAGAMIVLWISELITEYGLGNGASLLIFTNIVSSLPNLGKSLISENNEYINAGSIFLISILLFIAVCGIILLQEGSRIIPLISAKQLSQRVPVYSDLPKNNYIPLRLNQAGVMPIIFTASILVLPNYLINAGILPVITLPFLVKSSKVLYWISYFILVLTFSYFYSTIVLNPKEISNDLQKMAVSIPGIRPGKATTYYLKQVMKRTTFIGAIFLALLTTFPNIIETILHVSSLKGLGATSLLILVGVTLDMTREIRSVILSNIYKDMLK</sequence>
<evidence type="ECO:0000256" key="3">
    <source>
        <dbReference type="ARBA" id="ARBA00022448"/>
    </source>
</evidence>
<dbReference type="InterPro" id="IPR002208">
    <property type="entry name" value="SecY/SEC61-alpha"/>
</dbReference>
<dbReference type="PROSITE" id="PS00755">
    <property type="entry name" value="SECY_1"/>
    <property type="match status" value="1"/>
</dbReference>
<feature type="transmembrane region" description="Helical" evidence="11">
    <location>
        <begin position="201"/>
        <end position="224"/>
    </location>
</feature>
<keyword evidence="14" id="KW-0934">Plastid</keyword>
<evidence type="ECO:0000313" key="14">
    <source>
        <dbReference type="EMBL" id="AGH28919.1"/>
    </source>
</evidence>
<dbReference type="PROSITE" id="PS00756">
    <property type="entry name" value="SECY_2"/>
    <property type="match status" value="1"/>
</dbReference>
<dbReference type="RefSeq" id="YP_009029388.1">
    <property type="nucleotide sequence ID" value="NC_024084.1"/>
</dbReference>
<evidence type="ECO:0000256" key="9">
    <source>
        <dbReference type="ARBA" id="ARBA00039733"/>
    </source>
</evidence>
<dbReference type="FunFam" id="1.10.3370.10:FF:000001">
    <property type="entry name" value="Preprotein translocase subunit SecY"/>
    <property type="match status" value="1"/>
</dbReference>
<comment type="subcellular location">
    <subcellularLocation>
        <location evidence="1 12">Membrane</location>
        <topology evidence="1 12">Multi-pass membrane protein</topology>
    </subcellularLocation>
    <subcellularLocation>
        <location evidence="11">Plastid</location>
        <location evidence="11">Chloroplast thylakoid membrane</location>
        <topology evidence="11">Multi-pass membrane protein</topology>
    </subcellularLocation>
</comment>